<organism evidence="1 2">
    <name type="scientific">Fomitopsis schrenkii</name>
    <name type="common">Brown rot fungus</name>
    <dbReference type="NCBI Taxonomy" id="2126942"/>
    <lineage>
        <taxon>Eukaryota</taxon>
        <taxon>Fungi</taxon>
        <taxon>Dikarya</taxon>
        <taxon>Basidiomycota</taxon>
        <taxon>Agaricomycotina</taxon>
        <taxon>Agaricomycetes</taxon>
        <taxon>Polyporales</taxon>
        <taxon>Fomitopsis</taxon>
    </lineage>
</organism>
<evidence type="ECO:0000313" key="1">
    <source>
        <dbReference type="EMBL" id="EPS99311.1"/>
    </source>
</evidence>
<proteinExistence type="predicted"/>
<keyword evidence="2" id="KW-1185">Reference proteome</keyword>
<dbReference type="HOGENOM" id="CLU_2960770_0_0_1"/>
<dbReference type="InParanoid" id="S8E2C5"/>
<dbReference type="AlphaFoldDB" id="S8E2C5"/>
<protein>
    <submittedName>
        <fullName evidence="1">Uncharacterized protein</fullName>
    </submittedName>
</protein>
<dbReference type="Proteomes" id="UP000015241">
    <property type="component" value="Unassembled WGS sequence"/>
</dbReference>
<name>S8E2C5_FOMSC</name>
<dbReference type="EMBL" id="KE504158">
    <property type="protein sequence ID" value="EPS99311.1"/>
    <property type="molecule type" value="Genomic_DNA"/>
</dbReference>
<accession>S8E2C5</accession>
<gene>
    <name evidence="1" type="ORF">FOMPIDRAFT_89213</name>
</gene>
<sequence length="59" mass="6520">MVSSVLGQEKSLMQFKQFTLFAVVIAPLFLLAAAAPEPTGTAEVYLFATDEWKDKRNAQ</sequence>
<evidence type="ECO:0000313" key="2">
    <source>
        <dbReference type="Proteomes" id="UP000015241"/>
    </source>
</evidence>
<reference evidence="1 2" key="1">
    <citation type="journal article" date="2012" name="Science">
        <title>The Paleozoic origin of enzymatic lignin decomposition reconstructed from 31 fungal genomes.</title>
        <authorList>
            <person name="Floudas D."/>
            <person name="Binder M."/>
            <person name="Riley R."/>
            <person name="Barry K."/>
            <person name="Blanchette R.A."/>
            <person name="Henrissat B."/>
            <person name="Martinez A.T."/>
            <person name="Otillar R."/>
            <person name="Spatafora J.W."/>
            <person name="Yadav J.S."/>
            <person name="Aerts A."/>
            <person name="Benoit I."/>
            <person name="Boyd A."/>
            <person name="Carlson A."/>
            <person name="Copeland A."/>
            <person name="Coutinho P.M."/>
            <person name="de Vries R.P."/>
            <person name="Ferreira P."/>
            <person name="Findley K."/>
            <person name="Foster B."/>
            <person name="Gaskell J."/>
            <person name="Glotzer D."/>
            <person name="Gorecki P."/>
            <person name="Heitman J."/>
            <person name="Hesse C."/>
            <person name="Hori C."/>
            <person name="Igarashi K."/>
            <person name="Jurgens J.A."/>
            <person name="Kallen N."/>
            <person name="Kersten P."/>
            <person name="Kohler A."/>
            <person name="Kuees U."/>
            <person name="Kumar T.K.A."/>
            <person name="Kuo A."/>
            <person name="LaButti K."/>
            <person name="Larrondo L.F."/>
            <person name="Lindquist E."/>
            <person name="Ling A."/>
            <person name="Lombard V."/>
            <person name="Lucas S."/>
            <person name="Lundell T."/>
            <person name="Martin R."/>
            <person name="McLaughlin D.J."/>
            <person name="Morgenstern I."/>
            <person name="Morin E."/>
            <person name="Murat C."/>
            <person name="Nagy L.G."/>
            <person name="Nolan M."/>
            <person name="Ohm R.A."/>
            <person name="Patyshakuliyeva A."/>
            <person name="Rokas A."/>
            <person name="Ruiz-Duenas F.J."/>
            <person name="Sabat G."/>
            <person name="Salamov A."/>
            <person name="Samejima M."/>
            <person name="Schmutz J."/>
            <person name="Slot J.C."/>
            <person name="St John F."/>
            <person name="Stenlid J."/>
            <person name="Sun H."/>
            <person name="Sun S."/>
            <person name="Syed K."/>
            <person name="Tsang A."/>
            <person name="Wiebenga A."/>
            <person name="Young D."/>
            <person name="Pisabarro A."/>
            <person name="Eastwood D.C."/>
            <person name="Martin F."/>
            <person name="Cullen D."/>
            <person name="Grigoriev I.V."/>
            <person name="Hibbett D.S."/>
        </authorList>
    </citation>
    <scope>NUCLEOTIDE SEQUENCE</scope>
    <source>
        <strain evidence="2">FP-58527</strain>
    </source>
</reference>